<protein>
    <recommendedName>
        <fullName evidence="6">Nitroreductase domain-containing protein</fullName>
    </recommendedName>
</protein>
<name>A0A0P4WHR2_SCYOL</name>
<feature type="domain" description="Nitroreductase" evidence="6">
    <location>
        <begin position="108"/>
        <end position="163"/>
    </location>
</feature>
<keyword evidence="5" id="KW-0812">Transmembrane</keyword>
<keyword evidence="5" id="KW-0472">Membrane</keyword>
<dbReference type="GO" id="GO:0005886">
    <property type="term" value="C:plasma membrane"/>
    <property type="evidence" value="ECO:0007669"/>
    <property type="project" value="TreeGrafter"/>
</dbReference>
<keyword evidence="5" id="KW-1133">Transmembrane helix</keyword>
<dbReference type="EMBL" id="GDRN01051765">
    <property type="protein sequence ID" value="JAI66371.1"/>
    <property type="molecule type" value="Transcribed_RNA"/>
</dbReference>
<keyword evidence="4" id="KW-0560">Oxidoreductase</keyword>
<sequence length="233" mass="26418">MSLTTRYLLPLLYDIWPLLLPTFLVVLVSMLLYRRRNLHVSHAEDIRKTAAKRVIQFGDVGDSDDADQSDLVDPPHDEDVAHIRYQHDRLNIEESQRRADEFYHLMNNRRSIRFFSRDPVPRELVEKLVLTAGTGPSGAHTEPWSFVAVSDPDLKEQIRSIVEAEEEINYTKRMGRYRAGNTSILACNAVPCQVSAGALQMAPPRVHTCVPLPTEQTHADATLLPASFSKTIF</sequence>
<evidence type="ECO:0000313" key="7">
    <source>
        <dbReference type="EMBL" id="JAI66371.1"/>
    </source>
</evidence>
<evidence type="ECO:0000256" key="4">
    <source>
        <dbReference type="ARBA" id="ARBA00023002"/>
    </source>
</evidence>
<dbReference type="GO" id="GO:0006570">
    <property type="term" value="P:tyrosine metabolic process"/>
    <property type="evidence" value="ECO:0007669"/>
    <property type="project" value="TreeGrafter"/>
</dbReference>
<organism evidence="7">
    <name type="scientific">Scylla olivacea</name>
    <name type="common">Orange mud crab</name>
    <name type="synonym">Cancer olivacea</name>
    <dbReference type="NCBI Taxonomy" id="85551"/>
    <lineage>
        <taxon>Eukaryota</taxon>
        <taxon>Metazoa</taxon>
        <taxon>Ecdysozoa</taxon>
        <taxon>Arthropoda</taxon>
        <taxon>Crustacea</taxon>
        <taxon>Multicrustacea</taxon>
        <taxon>Malacostraca</taxon>
        <taxon>Eumalacostraca</taxon>
        <taxon>Eucarida</taxon>
        <taxon>Decapoda</taxon>
        <taxon>Pleocyemata</taxon>
        <taxon>Brachyura</taxon>
        <taxon>Eubrachyura</taxon>
        <taxon>Portunoidea</taxon>
        <taxon>Portunidae</taxon>
        <taxon>Portuninae</taxon>
        <taxon>Scylla</taxon>
    </lineage>
</organism>
<feature type="transmembrane region" description="Helical" evidence="5">
    <location>
        <begin position="15"/>
        <end position="33"/>
    </location>
</feature>
<evidence type="ECO:0000256" key="5">
    <source>
        <dbReference type="SAM" id="Phobius"/>
    </source>
</evidence>
<evidence type="ECO:0000256" key="3">
    <source>
        <dbReference type="ARBA" id="ARBA00022643"/>
    </source>
</evidence>
<dbReference type="SUPFAM" id="SSF55469">
    <property type="entry name" value="FMN-dependent nitroreductase-like"/>
    <property type="match status" value="1"/>
</dbReference>
<dbReference type="InterPro" id="IPR000415">
    <property type="entry name" value="Nitroreductase-like"/>
</dbReference>
<evidence type="ECO:0000259" key="6">
    <source>
        <dbReference type="Pfam" id="PF00881"/>
    </source>
</evidence>
<evidence type="ECO:0000256" key="2">
    <source>
        <dbReference type="ARBA" id="ARBA00022630"/>
    </source>
</evidence>
<dbReference type="PANTHER" id="PTHR23026:SF90">
    <property type="entry name" value="IODOTYROSINE DEIODINASE 1"/>
    <property type="match status" value="1"/>
</dbReference>
<dbReference type="Pfam" id="PF00881">
    <property type="entry name" value="Nitroreductase"/>
    <property type="match status" value="1"/>
</dbReference>
<comment type="similarity">
    <text evidence="1">Belongs to the nitroreductase family.</text>
</comment>
<accession>A0A0P4WHR2</accession>
<dbReference type="InterPro" id="IPR050627">
    <property type="entry name" value="Nitroreductase/BluB"/>
</dbReference>
<reference evidence="7" key="1">
    <citation type="submission" date="2015-09" db="EMBL/GenBank/DDBJ databases">
        <title>Scylla olivacea transcriptome.</title>
        <authorList>
            <person name="Ikhwanuddin M."/>
        </authorList>
    </citation>
    <scope>NUCLEOTIDE SEQUENCE</scope>
</reference>
<dbReference type="Gene3D" id="3.40.109.10">
    <property type="entry name" value="NADH Oxidase"/>
    <property type="match status" value="1"/>
</dbReference>
<proteinExistence type="inferred from homology"/>
<evidence type="ECO:0000256" key="1">
    <source>
        <dbReference type="ARBA" id="ARBA00007118"/>
    </source>
</evidence>
<dbReference type="GO" id="GO:0140616">
    <property type="term" value="F:iodotyrosine deiodinase activity"/>
    <property type="evidence" value="ECO:0007669"/>
    <property type="project" value="UniProtKB-ARBA"/>
</dbReference>
<dbReference type="InterPro" id="IPR029479">
    <property type="entry name" value="Nitroreductase"/>
</dbReference>
<keyword evidence="2" id="KW-0285">Flavoprotein</keyword>
<dbReference type="AlphaFoldDB" id="A0A0P4WHR2"/>
<keyword evidence="3" id="KW-0288">FMN</keyword>
<dbReference type="PANTHER" id="PTHR23026">
    <property type="entry name" value="NADPH NITROREDUCTASE"/>
    <property type="match status" value="1"/>
</dbReference>